<sequence length="28" mass="3383">MKNVFQELDLKLHNRVQLLNKILDLLSF</sequence>
<dbReference type="AlphaFoldDB" id="A0A2P2NUZ8"/>
<evidence type="ECO:0000313" key="1">
    <source>
        <dbReference type="EMBL" id="MBX46327.1"/>
    </source>
</evidence>
<name>A0A2P2NUZ8_RHIMU</name>
<reference evidence="1" key="1">
    <citation type="submission" date="2018-02" db="EMBL/GenBank/DDBJ databases">
        <title>Rhizophora mucronata_Transcriptome.</title>
        <authorList>
            <person name="Meera S.P."/>
            <person name="Sreeshan A."/>
            <person name="Augustine A."/>
        </authorList>
    </citation>
    <scope>NUCLEOTIDE SEQUENCE</scope>
    <source>
        <tissue evidence="1">Leaf</tissue>
    </source>
</reference>
<proteinExistence type="predicted"/>
<accession>A0A2P2NUZ8</accession>
<dbReference type="EMBL" id="GGEC01065843">
    <property type="protein sequence ID" value="MBX46327.1"/>
    <property type="molecule type" value="Transcribed_RNA"/>
</dbReference>
<protein>
    <submittedName>
        <fullName evidence="1">Uncharacterized protein</fullName>
    </submittedName>
</protein>
<organism evidence="1">
    <name type="scientific">Rhizophora mucronata</name>
    <name type="common">Asiatic mangrove</name>
    <dbReference type="NCBI Taxonomy" id="61149"/>
    <lineage>
        <taxon>Eukaryota</taxon>
        <taxon>Viridiplantae</taxon>
        <taxon>Streptophyta</taxon>
        <taxon>Embryophyta</taxon>
        <taxon>Tracheophyta</taxon>
        <taxon>Spermatophyta</taxon>
        <taxon>Magnoliopsida</taxon>
        <taxon>eudicotyledons</taxon>
        <taxon>Gunneridae</taxon>
        <taxon>Pentapetalae</taxon>
        <taxon>rosids</taxon>
        <taxon>fabids</taxon>
        <taxon>Malpighiales</taxon>
        <taxon>Rhizophoraceae</taxon>
        <taxon>Rhizophora</taxon>
    </lineage>
</organism>